<dbReference type="InterPro" id="IPR036291">
    <property type="entry name" value="NAD(P)-bd_dom_sf"/>
</dbReference>
<reference evidence="1 2" key="1">
    <citation type="submission" date="2016-07" db="EMBL/GenBank/DDBJ databases">
        <title>Pervasive Adenine N6-methylation of Active Genes in Fungi.</title>
        <authorList>
            <consortium name="DOE Joint Genome Institute"/>
            <person name="Mondo S.J."/>
            <person name="Dannebaum R.O."/>
            <person name="Kuo R.C."/>
            <person name="Labutti K."/>
            <person name="Haridas S."/>
            <person name="Kuo A."/>
            <person name="Salamov A."/>
            <person name="Ahrendt S.R."/>
            <person name="Lipzen A."/>
            <person name="Sullivan W."/>
            <person name="Andreopoulos W.B."/>
            <person name="Clum A."/>
            <person name="Lindquist E."/>
            <person name="Daum C."/>
            <person name="Ramamoorthy G.K."/>
            <person name="Gryganskyi A."/>
            <person name="Culley D."/>
            <person name="Magnuson J.K."/>
            <person name="James T.Y."/>
            <person name="O'Malley M.A."/>
            <person name="Stajich J.E."/>
            <person name="Spatafora J.W."/>
            <person name="Visel A."/>
            <person name="Grigoriev I.V."/>
        </authorList>
    </citation>
    <scope>NUCLEOTIDE SEQUENCE [LARGE SCALE GENOMIC DNA]</scope>
    <source>
        <strain evidence="1 2">68-887.2</strain>
    </source>
</reference>
<dbReference type="EMBL" id="MCFC01000020">
    <property type="protein sequence ID" value="ORY30397.1"/>
    <property type="molecule type" value="Genomic_DNA"/>
</dbReference>
<dbReference type="OrthoDB" id="5399006at2759"/>
<evidence type="ECO:0000313" key="2">
    <source>
        <dbReference type="Proteomes" id="UP000193986"/>
    </source>
</evidence>
<dbReference type="AlphaFoldDB" id="A0A1Y2B7E8"/>
<organism evidence="1 2">
    <name type="scientific">Naematelia encephala</name>
    <dbReference type="NCBI Taxonomy" id="71784"/>
    <lineage>
        <taxon>Eukaryota</taxon>
        <taxon>Fungi</taxon>
        <taxon>Dikarya</taxon>
        <taxon>Basidiomycota</taxon>
        <taxon>Agaricomycotina</taxon>
        <taxon>Tremellomycetes</taxon>
        <taxon>Tremellales</taxon>
        <taxon>Naemateliaceae</taxon>
        <taxon>Naematelia</taxon>
    </lineage>
</organism>
<accession>A0A1Y2B7E8</accession>
<evidence type="ECO:0000313" key="1">
    <source>
        <dbReference type="EMBL" id="ORY30397.1"/>
    </source>
</evidence>
<proteinExistence type="predicted"/>
<dbReference type="PANTHER" id="PTHR43431:SF7">
    <property type="entry name" value="OXIDOREDUCTASE, SHORT CHAIN DEHYDROGENASE_REDUCTASE FAMILY (AFU_ORTHOLOGUE AFUA_5G14000)"/>
    <property type="match status" value="1"/>
</dbReference>
<evidence type="ECO:0008006" key="3">
    <source>
        <dbReference type="Google" id="ProtNLM"/>
    </source>
</evidence>
<gene>
    <name evidence="1" type="ORF">BCR39DRAFT_152090</name>
</gene>
<sequence>MSRRIAIIIGAGPGLGSSIARALLPTHSLVLLSRSLPGSLPKLGLGQVSDDTVLACSSDGSRDTLDAAVEQMKKKWPEGTVDVGVFNTGGAAWSPGGFLDQKIDDLKANVDNNIYAAFNFSQTILPLILDSEPNPTTKGRGTLLFTGATMSLRGGAKFSAMAPPMFARRALAQSLAREFGPKGVHVAHIVVDGQIETERVQKMSQVTDTEDKRLHPDDLAQTYLALINQPRSTWTQELDIRPYCETF</sequence>
<dbReference type="Gene3D" id="3.40.50.720">
    <property type="entry name" value="NAD(P)-binding Rossmann-like Domain"/>
    <property type="match status" value="1"/>
</dbReference>
<dbReference type="InterPro" id="IPR002347">
    <property type="entry name" value="SDR_fam"/>
</dbReference>
<name>A0A1Y2B7E8_9TREE</name>
<keyword evidence="2" id="KW-1185">Reference proteome</keyword>
<comment type="caution">
    <text evidence="1">The sequence shown here is derived from an EMBL/GenBank/DDBJ whole genome shotgun (WGS) entry which is preliminary data.</text>
</comment>
<dbReference type="Proteomes" id="UP000193986">
    <property type="component" value="Unassembled WGS sequence"/>
</dbReference>
<dbReference type="InParanoid" id="A0A1Y2B7E8"/>
<dbReference type="SUPFAM" id="SSF51735">
    <property type="entry name" value="NAD(P)-binding Rossmann-fold domains"/>
    <property type="match status" value="1"/>
</dbReference>
<dbReference type="STRING" id="71784.A0A1Y2B7E8"/>
<protein>
    <recommendedName>
        <fullName evidence="3">Short-chain dehydrogenase/reductase SDR</fullName>
    </recommendedName>
</protein>
<dbReference type="PANTHER" id="PTHR43431">
    <property type="entry name" value="OXIDOREDUCTASE, SHORT CHAIN DEHYDROGENASE/REDUCTASE FAMILY (AFU_ORTHOLOGUE AFUA_5G14000)"/>
    <property type="match status" value="1"/>
</dbReference>
<dbReference type="Pfam" id="PF00106">
    <property type="entry name" value="adh_short"/>
    <property type="match status" value="1"/>
</dbReference>